<dbReference type="Gene3D" id="3.90.550.10">
    <property type="entry name" value="Spore Coat Polysaccharide Biosynthesis Protein SpsA, Chain A"/>
    <property type="match status" value="1"/>
</dbReference>
<dbReference type="InterPro" id="IPR001173">
    <property type="entry name" value="Glyco_trans_2-like"/>
</dbReference>
<dbReference type="Proteomes" id="UP001168620">
    <property type="component" value="Unassembled WGS sequence"/>
</dbReference>
<evidence type="ECO:0000313" key="3">
    <source>
        <dbReference type="EMBL" id="MDN4172958.1"/>
    </source>
</evidence>
<accession>A0ABT8FE50</accession>
<dbReference type="RefSeq" id="WP_300951940.1">
    <property type="nucleotide sequence ID" value="NZ_JAUHJQ010000002.1"/>
</dbReference>
<name>A0ABT8FE50_9ACTN</name>
<sequence>MDQTTVVLVPMYNEASVVGTVVAELREHFATIVCVDDGSSDDSASVARTAGALVLRHPVNLGQGAALQTGFDLLSRRPGTGLTVTFDADGQHRVADAVAMVEASRRTGVDVLLGSRALGSTTDQPLARRLLLAAALRYSRWSTGLALTDTHNGLRVLSRRAIGAIRLRQPGMAYATELESAITQSRLSWAEHPTTIAYTEYSRRKGQSNLNAFNIVYDLTSQRLRSAL</sequence>
<comment type="caution">
    <text evidence="3">The sequence shown here is derived from an EMBL/GenBank/DDBJ whole genome shotgun (WGS) entry which is preliminary data.</text>
</comment>
<proteinExistence type="inferred from homology"/>
<dbReference type="InterPro" id="IPR050256">
    <property type="entry name" value="Glycosyltransferase_2"/>
</dbReference>
<dbReference type="PANTHER" id="PTHR48090:SF7">
    <property type="entry name" value="RFBJ PROTEIN"/>
    <property type="match status" value="1"/>
</dbReference>
<evidence type="ECO:0000259" key="2">
    <source>
        <dbReference type="Pfam" id="PF00535"/>
    </source>
</evidence>
<keyword evidence="4" id="KW-1185">Reference proteome</keyword>
<evidence type="ECO:0000256" key="1">
    <source>
        <dbReference type="ARBA" id="ARBA00006739"/>
    </source>
</evidence>
<dbReference type="EMBL" id="JAUHJQ010000002">
    <property type="protein sequence ID" value="MDN4172958.1"/>
    <property type="molecule type" value="Genomic_DNA"/>
</dbReference>
<comment type="similarity">
    <text evidence="1">Belongs to the glycosyltransferase 2 family.</text>
</comment>
<protein>
    <submittedName>
        <fullName evidence="3">Glycosyltransferase family 2 protein</fullName>
    </submittedName>
</protein>
<gene>
    <name evidence="3" type="ORF">QWY28_08405</name>
</gene>
<dbReference type="PANTHER" id="PTHR48090">
    <property type="entry name" value="UNDECAPRENYL-PHOSPHATE 4-DEOXY-4-FORMAMIDO-L-ARABINOSE TRANSFERASE-RELATED"/>
    <property type="match status" value="1"/>
</dbReference>
<dbReference type="CDD" id="cd04179">
    <property type="entry name" value="DPM_DPG-synthase_like"/>
    <property type="match status" value="1"/>
</dbReference>
<feature type="domain" description="Glycosyltransferase 2-like" evidence="2">
    <location>
        <begin position="7"/>
        <end position="131"/>
    </location>
</feature>
<organism evidence="3 4">
    <name type="scientific">Nocardioides oceani</name>
    <dbReference type="NCBI Taxonomy" id="3058369"/>
    <lineage>
        <taxon>Bacteria</taxon>
        <taxon>Bacillati</taxon>
        <taxon>Actinomycetota</taxon>
        <taxon>Actinomycetes</taxon>
        <taxon>Propionibacteriales</taxon>
        <taxon>Nocardioidaceae</taxon>
        <taxon>Nocardioides</taxon>
    </lineage>
</organism>
<dbReference type="Pfam" id="PF00535">
    <property type="entry name" value="Glycos_transf_2"/>
    <property type="match status" value="1"/>
</dbReference>
<evidence type="ECO:0000313" key="4">
    <source>
        <dbReference type="Proteomes" id="UP001168620"/>
    </source>
</evidence>
<reference evidence="3" key="1">
    <citation type="submission" date="2023-06" db="EMBL/GenBank/DDBJ databases">
        <title>Draft genome sequence of Nocardioides sp. SOB77.</title>
        <authorList>
            <person name="Zhang G."/>
        </authorList>
    </citation>
    <scope>NUCLEOTIDE SEQUENCE</scope>
    <source>
        <strain evidence="3">SOB77</strain>
    </source>
</reference>
<dbReference type="SUPFAM" id="SSF53448">
    <property type="entry name" value="Nucleotide-diphospho-sugar transferases"/>
    <property type="match status" value="1"/>
</dbReference>
<dbReference type="InterPro" id="IPR029044">
    <property type="entry name" value="Nucleotide-diphossugar_trans"/>
</dbReference>